<keyword evidence="11" id="KW-1185">Reference proteome</keyword>
<keyword evidence="3 8" id="KW-0472">Membrane</keyword>
<keyword evidence="8" id="KW-0496">Mitochondrion</keyword>
<dbReference type="EMBL" id="JAUBYV010000002">
    <property type="protein sequence ID" value="KAK2628635.1"/>
    <property type="molecule type" value="Genomic_DNA"/>
</dbReference>
<keyword evidence="4 8" id="KW-0653">Protein transport</keyword>
<dbReference type="Gene3D" id="1.10.287.810">
    <property type="entry name" value="Mitochondrial import inner membrane translocase subunit tim13 like domains"/>
    <property type="match status" value="1"/>
</dbReference>
<evidence type="ECO:0000256" key="6">
    <source>
        <dbReference type="ARBA" id="ARBA00023157"/>
    </source>
</evidence>
<name>A0AAD9WEQ8_9HELO</name>
<dbReference type="AlphaFoldDB" id="A0AAD9WEQ8"/>
<keyword evidence="5 8" id="KW-0811">Translocation</keyword>
<comment type="similarity">
    <text evidence="2 8">Belongs to the small Tim family.</text>
</comment>
<dbReference type="InterPro" id="IPR004217">
    <property type="entry name" value="Tim10-like"/>
</dbReference>
<dbReference type="GO" id="GO:0015031">
    <property type="term" value="P:protein transport"/>
    <property type="evidence" value="ECO:0007669"/>
    <property type="project" value="UniProtKB-KW"/>
</dbReference>
<dbReference type="GO" id="GO:0005743">
    <property type="term" value="C:mitochondrial inner membrane"/>
    <property type="evidence" value="ECO:0007669"/>
    <property type="project" value="UniProtKB-SubCell"/>
</dbReference>
<evidence type="ECO:0000256" key="7">
    <source>
        <dbReference type="ARBA" id="ARBA00023186"/>
    </source>
</evidence>
<keyword evidence="6 8" id="KW-1015">Disulfide bond</keyword>
<keyword evidence="8" id="KW-0813">Transport</keyword>
<comment type="subcellular location">
    <subcellularLocation>
        <location evidence="1 8">Mitochondrion inner membrane</location>
        <topology evidence="1 8">Peripheral membrane protein</topology>
        <orientation evidence="1 8">Intermembrane side</orientation>
    </subcellularLocation>
</comment>
<dbReference type="InterPro" id="IPR035427">
    <property type="entry name" value="Tim10-like_dom_sf"/>
</dbReference>
<proteinExistence type="inferred from homology"/>
<dbReference type="SUPFAM" id="SSF144122">
    <property type="entry name" value="Tim10-like"/>
    <property type="match status" value="1"/>
</dbReference>
<gene>
    <name evidence="10" type="ORF">QTJ16_001738</name>
</gene>
<evidence type="ECO:0000256" key="4">
    <source>
        <dbReference type="ARBA" id="ARBA00022927"/>
    </source>
</evidence>
<comment type="subunit">
    <text evidence="8">Heterohexamer.</text>
</comment>
<sequence>MPWVTKFQRLKAVEDAPSLIELAIFVGRITQTAFLHTKSQLFDMETSSSSLDGNIDLSKLTPKDKQELQQFIVNESQKARIQQTVHTLTDICWKKCVTGTIKNGALEKNEDSCARNCVDRYLDANFAIIKQLDSMNSNSRG</sequence>
<comment type="function">
    <text evidence="8">Mitochondrial intermembrane chaperone that participates in the import and insertion of some multi-pass transmembrane proteins into the mitochondrial inner membrane. Also required for the transfer of beta-barrel precursors from the TOM complex to the sorting and assembly machinery (SAM complex) of the outer membrane. Acts as a chaperone-like protein that protects the hydrophobic precursors from aggregation and guide them through the mitochondrial intermembrane space.</text>
</comment>
<evidence type="ECO:0000256" key="1">
    <source>
        <dbReference type="ARBA" id="ARBA00004137"/>
    </source>
</evidence>
<accession>A0AAD9WEQ8</accession>
<evidence type="ECO:0000313" key="10">
    <source>
        <dbReference type="EMBL" id="KAK2628635.1"/>
    </source>
</evidence>
<comment type="caution">
    <text evidence="10">The sequence shown here is derived from an EMBL/GenBank/DDBJ whole genome shotgun (WGS) entry which is preliminary data.</text>
</comment>
<evidence type="ECO:0000256" key="8">
    <source>
        <dbReference type="RuleBase" id="RU367043"/>
    </source>
</evidence>
<evidence type="ECO:0000313" key="11">
    <source>
        <dbReference type="Proteomes" id="UP001285354"/>
    </source>
</evidence>
<evidence type="ECO:0000256" key="3">
    <source>
        <dbReference type="ARBA" id="ARBA00022792"/>
    </source>
</evidence>
<comment type="domain">
    <text evidence="8">The twin CX3C motif contains 4 conserved Cys residues that form 2 disulfide bonds in the mitochondrial intermembrane space.</text>
</comment>
<keyword evidence="3 8" id="KW-0999">Mitochondrion inner membrane</keyword>
<evidence type="ECO:0000256" key="2">
    <source>
        <dbReference type="ARBA" id="ARBA00006720"/>
    </source>
</evidence>
<evidence type="ECO:0000259" key="9">
    <source>
        <dbReference type="Pfam" id="PF02953"/>
    </source>
</evidence>
<dbReference type="Proteomes" id="UP001285354">
    <property type="component" value="Unassembled WGS sequence"/>
</dbReference>
<dbReference type="Pfam" id="PF02953">
    <property type="entry name" value="zf-Tim10_DDP"/>
    <property type="match status" value="1"/>
</dbReference>
<organism evidence="10 11">
    <name type="scientific">Diplocarpon rosae</name>
    <dbReference type="NCBI Taxonomy" id="946125"/>
    <lineage>
        <taxon>Eukaryota</taxon>
        <taxon>Fungi</taxon>
        <taxon>Dikarya</taxon>
        <taxon>Ascomycota</taxon>
        <taxon>Pezizomycotina</taxon>
        <taxon>Leotiomycetes</taxon>
        <taxon>Helotiales</taxon>
        <taxon>Drepanopezizaceae</taxon>
        <taxon>Diplocarpon</taxon>
    </lineage>
</organism>
<reference evidence="10" key="1">
    <citation type="submission" date="2023-06" db="EMBL/GenBank/DDBJ databases">
        <title>Draft genome of Marssonina rosae.</title>
        <authorList>
            <person name="Cheng Q."/>
        </authorList>
    </citation>
    <scope>NUCLEOTIDE SEQUENCE</scope>
    <source>
        <strain evidence="10">R4</strain>
    </source>
</reference>
<protein>
    <recommendedName>
        <fullName evidence="8">Mitochondrial import inner membrane translocase subunit</fullName>
    </recommendedName>
</protein>
<feature type="domain" description="Tim10-like" evidence="9">
    <location>
        <begin position="70"/>
        <end position="132"/>
    </location>
</feature>
<evidence type="ECO:0000256" key="5">
    <source>
        <dbReference type="ARBA" id="ARBA00023010"/>
    </source>
</evidence>
<keyword evidence="7 8" id="KW-0143">Chaperone</keyword>